<protein>
    <submittedName>
        <fullName evidence="2">Uncharacterized protein</fullName>
    </submittedName>
</protein>
<feature type="chain" id="PRO_5042039325" evidence="1">
    <location>
        <begin position="20"/>
        <end position="176"/>
    </location>
</feature>
<dbReference type="RefSeq" id="XP_056763709.1">
    <property type="nucleotide sequence ID" value="XM_056910883.1"/>
</dbReference>
<organism evidence="2 3">
    <name type="scientific">Penicillium daleae</name>
    <dbReference type="NCBI Taxonomy" id="63821"/>
    <lineage>
        <taxon>Eukaryota</taxon>
        <taxon>Fungi</taxon>
        <taxon>Dikarya</taxon>
        <taxon>Ascomycota</taxon>
        <taxon>Pezizomycotina</taxon>
        <taxon>Eurotiomycetes</taxon>
        <taxon>Eurotiomycetidae</taxon>
        <taxon>Eurotiales</taxon>
        <taxon>Aspergillaceae</taxon>
        <taxon>Penicillium</taxon>
    </lineage>
</organism>
<reference evidence="2" key="1">
    <citation type="submission" date="2022-12" db="EMBL/GenBank/DDBJ databases">
        <authorList>
            <person name="Petersen C."/>
        </authorList>
    </citation>
    <scope>NUCLEOTIDE SEQUENCE</scope>
    <source>
        <strain evidence="2">IBT 16125</strain>
    </source>
</reference>
<dbReference type="EMBL" id="JAPVEA010000007">
    <property type="protein sequence ID" value="KAJ5443629.1"/>
    <property type="molecule type" value="Genomic_DNA"/>
</dbReference>
<evidence type="ECO:0000256" key="1">
    <source>
        <dbReference type="SAM" id="SignalP"/>
    </source>
</evidence>
<sequence>MKFTVFSTFCLLLIPMTSAQVTLIGQIVSGSELVTIESVSSSLTPNGGKSCQVVINGPEITGGTTVICSDGAIAVNTASSAATMTQTTTLLGTSVDVSSTSVLAGTSAVYSIKTLSDTSVASRTSSGTNSITVLPPSSNANPVVTSTITGGSAGPTSGPRIDFVIVAGFLGVVGVL</sequence>
<proteinExistence type="predicted"/>
<name>A0AAD6C1D6_9EURO</name>
<dbReference type="Proteomes" id="UP001213681">
    <property type="component" value="Unassembled WGS sequence"/>
</dbReference>
<comment type="caution">
    <text evidence="2">The sequence shown here is derived from an EMBL/GenBank/DDBJ whole genome shotgun (WGS) entry which is preliminary data.</text>
</comment>
<keyword evidence="3" id="KW-1185">Reference proteome</keyword>
<evidence type="ECO:0000313" key="2">
    <source>
        <dbReference type="EMBL" id="KAJ5443629.1"/>
    </source>
</evidence>
<reference evidence="2" key="2">
    <citation type="journal article" date="2023" name="IMA Fungus">
        <title>Comparative genomic study of the Penicillium genus elucidates a diverse pangenome and 15 lateral gene transfer events.</title>
        <authorList>
            <person name="Petersen C."/>
            <person name="Sorensen T."/>
            <person name="Nielsen M.R."/>
            <person name="Sondergaard T.E."/>
            <person name="Sorensen J.L."/>
            <person name="Fitzpatrick D.A."/>
            <person name="Frisvad J.C."/>
            <person name="Nielsen K.L."/>
        </authorList>
    </citation>
    <scope>NUCLEOTIDE SEQUENCE</scope>
    <source>
        <strain evidence="2">IBT 16125</strain>
    </source>
</reference>
<dbReference type="GeneID" id="81601126"/>
<dbReference type="AlphaFoldDB" id="A0AAD6C1D6"/>
<gene>
    <name evidence="2" type="ORF">N7458_007501</name>
</gene>
<keyword evidence="1" id="KW-0732">Signal</keyword>
<evidence type="ECO:0000313" key="3">
    <source>
        <dbReference type="Proteomes" id="UP001213681"/>
    </source>
</evidence>
<accession>A0AAD6C1D6</accession>
<feature type="signal peptide" evidence="1">
    <location>
        <begin position="1"/>
        <end position="19"/>
    </location>
</feature>